<protein>
    <submittedName>
        <fullName evidence="1">Uncharacterized protein</fullName>
    </submittedName>
</protein>
<organism evidence="1 2">
    <name type="scientific">Aureobasidium melanogenum</name>
    <name type="common">Aureobasidium pullulans var. melanogenum</name>
    <dbReference type="NCBI Taxonomy" id="46634"/>
    <lineage>
        <taxon>Eukaryota</taxon>
        <taxon>Fungi</taxon>
        <taxon>Dikarya</taxon>
        <taxon>Ascomycota</taxon>
        <taxon>Pezizomycotina</taxon>
        <taxon>Dothideomycetes</taxon>
        <taxon>Dothideomycetidae</taxon>
        <taxon>Dothideales</taxon>
        <taxon>Saccotheciaceae</taxon>
        <taxon>Aureobasidium</taxon>
    </lineage>
</organism>
<proteinExistence type="predicted"/>
<dbReference type="EMBL" id="JAHFYH010000001">
    <property type="protein sequence ID" value="KAH0237819.1"/>
    <property type="molecule type" value="Genomic_DNA"/>
</dbReference>
<accession>A0A9P8GP84</accession>
<comment type="caution">
    <text evidence="1">The sequence shown here is derived from an EMBL/GenBank/DDBJ whole genome shotgun (WGS) entry which is preliminary data.</text>
</comment>
<gene>
    <name evidence="1" type="ORF">KCV03_g34</name>
</gene>
<reference evidence="1" key="2">
    <citation type="submission" date="2021-08" db="EMBL/GenBank/DDBJ databases">
        <authorList>
            <person name="Gostincar C."/>
            <person name="Sun X."/>
            <person name="Song Z."/>
            <person name="Gunde-Cimerman N."/>
        </authorList>
    </citation>
    <scope>NUCLEOTIDE SEQUENCE</scope>
    <source>
        <strain evidence="1">EXF-8016</strain>
    </source>
</reference>
<sequence length="93" mass="10246">MIDLWVGTCVVDIANSSSSSTRLFGLNPSPDELNPSMRGQQFVLTDVRALGPSGVFGPAWVRDVRTLRKATFHVAELRPLLANLLFRRFAKGC</sequence>
<dbReference type="Proteomes" id="UP000767238">
    <property type="component" value="Unassembled WGS sequence"/>
</dbReference>
<evidence type="ECO:0000313" key="1">
    <source>
        <dbReference type="EMBL" id="KAH0237819.1"/>
    </source>
</evidence>
<feature type="non-terminal residue" evidence="1">
    <location>
        <position position="93"/>
    </location>
</feature>
<reference evidence="1" key="1">
    <citation type="journal article" date="2021" name="J Fungi (Basel)">
        <title>Virulence traits and population genomics of the black yeast Aureobasidium melanogenum.</title>
        <authorList>
            <person name="Cernosa A."/>
            <person name="Sun X."/>
            <person name="Gostincar C."/>
            <person name="Fang C."/>
            <person name="Gunde-Cimerman N."/>
            <person name="Song Z."/>
        </authorList>
    </citation>
    <scope>NUCLEOTIDE SEQUENCE</scope>
    <source>
        <strain evidence="1">EXF-8016</strain>
    </source>
</reference>
<evidence type="ECO:0000313" key="2">
    <source>
        <dbReference type="Proteomes" id="UP000767238"/>
    </source>
</evidence>
<name>A0A9P8GP84_AURME</name>
<dbReference type="AlphaFoldDB" id="A0A9P8GP84"/>